<dbReference type="STRING" id="1661398.A0A482VU28"/>
<feature type="coiled-coil region" evidence="4">
    <location>
        <begin position="314"/>
        <end position="341"/>
    </location>
</feature>
<dbReference type="InterPro" id="IPR051885">
    <property type="entry name" value="CC_CF"/>
</dbReference>
<proteinExistence type="predicted"/>
<comment type="caution">
    <text evidence="7">The sequence shown here is derived from an EMBL/GenBank/DDBJ whole genome shotgun (WGS) entry which is preliminary data.</text>
</comment>
<sequence>MPSDNANAEICVSTDDKSKTQSDTPENPDTSEQVEKPINSEDAANIKLDEQPEDLPNDDHIEQEEINEEPDADDTDISVKQGNVKESEGVEDEESENRKDKISDKEEDEIEEIKDTESKTVVDEENVTFKDQFDKETHKKLKNRESMEDFEALMKISQTDDSERDDILSFAASIAASQQSEKPFEHLQAEMEQNESIKGKQRRRKSGETFTSVASSEYIAPSVSDEKDLEEEEEEKEKKFDRFAYYEIYDQLTNQCQEEKIKNNYLQRKVVEYYKKRKMFHVLHEGKLTIDVQKKYEKQLDQLTDLVEYNTKEQSRLKTERTQLKCKLLSLENEAKALFEKFQSNELELGKEFEDTNTKGVTSEKIVERYLKRQKNQLAHIIKMRLDYIKMKNRYNEKMEALDALDNLGPDLHLIDYEQLKFDNRSLHDRLEERENELTKIRLKCQNAVQILAHVREKSSDVDININYLHERFQTVSNEYEDVREQLNSLKQERDMIRSSINKMKDKSGLLTKPKLLSDMESAAAEIMSLSKKLKKLKREHQSTTQIVDKMRKVMGSTKKLNKLKAKVEGKQVTSVTNSESTASSEFQFQFETSPANAY</sequence>
<feature type="coiled-coil region" evidence="4">
    <location>
        <begin position="473"/>
        <end position="554"/>
    </location>
</feature>
<dbReference type="AlphaFoldDB" id="A0A482VU28"/>
<dbReference type="PANTHER" id="PTHR15654:SF1">
    <property type="entry name" value="COILED-COIL DOMAIN-CONTAINING PROTEIN 96"/>
    <property type="match status" value="1"/>
</dbReference>
<dbReference type="GO" id="GO:0005930">
    <property type="term" value="C:axoneme"/>
    <property type="evidence" value="ECO:0007669"/>
    <property type="project" value="TreeGrafter"/>
</dbReference>
<evidence type="ECO:0000256" key="1">
    <source>
        <dbReference type="ARBA" id="ARBA00004138"/>
    </source>
</evidence>
<keyword evidence="3" id="KW-0966">Cell projection</keyword>
<dbReference type="Proteomes" id="UP000292052">
    <property type="component" value="Unassembled WGS sequence"/>
</dbReference>
<evidence type="ECO:0000259" key="6">
    <source>
        <dbReference type="Pfam" id="PF13870"/>
    </source>
</evidence>
<dbReference type="EMBL" id="QDEB01063172">
    <property type="protein sequence ID" value="RZC36314.1"/>
    <property type="molecule type" value="Genomic_DNA"/>
</dbReference>
<feature type="compositionally biased region" description="Acidic residues" evidence="5">
    <location>
        <begin position="51"/>
        <end position="76"/>
    </location>
</feature>
<evidence type="ECO:0000256" key="4">
    <source>
        <dbReference type="SAM" id="Coils"/>
    </source>
</evidence>
<evidence type="ECO:0000313" key="7">
    <source>
        <dbReference type="EMBL" id="RZC36314.1"/>
    </source>
</evidence>
<feature type="region of interest" description="Disordered" evidence="5">
    <location>
        <begin position="1"/>
        <end position="119"/>
    </location>
</feature>
<comment type="subcellular location">
    <subcellularLocation>
        <location evidence="1">Cell projection</location>
        <location evidence="1">Cilium</location>
    </subcellularLocation>
</comment>
<accession>A0A482VU28</accession>
<dbReference type="PANTHER" id="PTHR15654">
    <property type="entry name" value="COILED-COIL DOMAIN-CONTAINING PROTEIN 113-RELATED"/>
    <property type="match status" value="1"/>
</dbReference>
<feature type="compositionally biased region" description="Polar residues" evidence="5">
    <location>
        <begin position="21"/>
        <end position="31"/>
    </location>
</feature>
<feature type="coiled-coil region" evidence="4">
    <location>
        <begin position="417"/>
        <end position="444"/>
    </location>
</feature>
<evidence type="ECO:0000256" key="5">
    <source>
        <dbReference type="SAM" id="MobiDB-lite"/>
    </source>
</evidence>
<dbReference type="Pfam" id="PF13870">
    <property type="entry name" value="CCDC113_CCDC96_CC"/>
    <property type="match status" value="1"/>
</dbReference>
<protein>
    <submittedName>
        <fullName evidence="7">DUF4201 domain containing protein</fullName>
    </submittedName>
</protein>
<evidence type="ECO:0000313" key="8">
    <source>
        <dbReference type="Proteomes" id="UP000292052"/>
    </source>
</evidence>
<dbReference type="GO" id="GO:0036064">
    <property type="term" value="C:ciliary basal body"/>
    <property type="evidence" value="ECO:0007669"/>
    <property type="project" value="TreeGrafter"/>
</dbReference>
<evidence type="ECO:0000256" key="2">
    <source>
        <dbReference type="ARBA" id="ARBA00023054"/>
    </source>
</evidence>
<dbReference type="InterPro" id="IPR025254">
    <property type="entry name" value="CCDC113/CCDC96_CC"/>
</dbReference>
<organism evidence="7 8">
    <name type="scientific">Asbolus verrucosus</name>
    <name type="common">Desert ironclad beetle</name>
    <dbReference type="NCBI Taxonomy" id="1661398"/>
    <lineage>
        <taxon>Eukaryota</taxon>
        <taxon>Metazoa</taxon>
        <taxon>Ecdysozoa</taxon>
        <taxon>Arthropoda</taxon>
        <taxon>Hexapoda</taxon>
        <taxon>Insecta</taxon>
        <taxon>Pterygota</taxon>
        <taxon>Neoptera</taxon>
        <taxon>Endopterygota</taxon>
        <taxon>Coleoptera</taxon>
        <taxon>Polyphaga</taxon>
        <taxon>Cucujiformia</taxon>
        <taxon>Tenebrionidae</taxon>
        <taxon>Pimeliinae</taxon>
        <taxon>Asbolus</taxon>
    </lineage>
</organism>
<keyword evidence="2 4" id="KW-0175">Coiled coil</keyword>
<dbReference type="GO" id="GO:0060271">
    <property type="term" value="P:cilium assembly"/>
    <property type="evidence" value="ECO:0007669"/>
    <property type="project" value="TreeGrafter"/>
</dbReference>
<feature type="compositionally biased region" description="Polar residues" evidence="5">
    <location>
        <begin position="572"/>
        <end position="599"/>
    </location>
</feature>
<reference evidence="7 8" key="1">
    <citation type="submission" date="2017-03" db="EMBL/GenBank/DDBJ databases">
        <title>Genome of the blue death feigning beetle - Asbolus verrucosus.</title>
        <authorList>
            <person name="Rider S.D."/>
        </authorList>
    </citation>
    <scope>NUCLEOTIDE SEQUENCE [LARGE SCALE GENOMIC DNA]</scope>
    <source>
        <strain evidence="7">Butters</strain>
        <tissue evidence="7">Head and leg muscle</tissue>
    </source>
</reference>
<name>A0A482VU28_ASBVE</name>
<dbReference type="OrthoDB" id="10254794at2759"/>
<keyword evidence="8" id="KW-1185">Reference proteome</keyword>
<gene>
    <name evidence="7" type="ORF">BDFB_009355</name>
</gene>
<feature type="domain" description="CCDC113/CCDC96 coiled-coil" evidence="6">
    <location>
        <begin position="379"/>
        <end position="546"/>
    </location>
</feature>
<feature type="region of interest" description="Disordered" evidence="5">
    <location>
        <begin position="192"/>
        <end position="233"/>
    </location>
</feature>
<feature type="region of interest" description="Disordered" evidence="5">
    <location>
        <begin position="569"/>
        <end position="599"/>
    </location>
</feature>
<evidence type="ECO:0000256" key="3">
    <source>
        <dbReference type="ARBA" id="ARBA00023273"/>
    </source>
</evidence>